<protein>
    <recommendedName>
        <fullName evidence="6">Phosphoribosylglycinamide formyltransferase</fullName>
        <ecNumber evidence="6">2.1.2.2</ecNumber>
    </recommendedName>
    <alternativeName>
        <fullName evidence="6">5'-phosphoribosylglycinamide transformylase</fullName>
    </alternativeName>
    <alternativeName>
        <fullName evidence="6">GAR transformylase</fullName>
        <shortName evidence="6">GART</shortName>
    </alternativeName>
</protein>
<dbReference type="PROSITE" id="PS00373">
    <property type="entry name" value="GART"/>
    <property type="match status" value="1"/>
</dbReference>
<feature type="site" description="Raises pKa of active site His" evidence="6">
    <location>
        <position position="145"/>
    </location>
</feature>
<dbReference type="InterPro" id="IPR004607">
    <property type="entry name" value="GART"/>
</dbReference>
<evidence type="ECO:0000256" key="2">
    <source>
        <dbReference type="ARBA" id="ARBA00022679"/>
    </source>
</evidence>
<feature type="binding site" evidence="6">
    <location>
        <begin position="90"/>
        <end position="93"/>
    </location>
    <ligand>
        <name>(6R)-10-formyltetrahydrofolate</name>
        <dbReference type="ChEBI" id="CHEBI:195366"/>
    </ligand>
</feature>
<dbReference type="NCBIfam" id="TIGR00639">
    <property type="entry name" value="PurN"/>
    <property type="match status" value="1"/>
</dbReference>
<dbReference type="EMBL" id="JBHSUB010000007">
    <property type="protein sequence ID" value="MFC6377805.1"/>
    <property type="molecule type" value="Genomic_DNA"/>
</dbReference>
<evidence type="ECO:0000313" key="8">
    <source>
        <dbReference type="EMBL" id="MFC6377805.1"/>
    </source>
</evidence>
<dbReference type="InterPro" id="IPR001555">
    <property type="entry name" value="GART_AS"/>
</dbReference>
<dbReference type="CDD" id="cd08645">
    <property type="entry name" value="FMT_core_GART"/>
    <property type="match status" value="1"/>
</dbReference>
<keyword evidence="2 6" id="KW-0808">Transferase</keyword>
<dbReference type="Proteomes" id="UP001596230">
    <property type="component" value="Unassembled WGS sequence"/>
</dbReference>
<gene>
    <name evidence="6 8" type="primary">purN</name>
    <name evidence="8" type="ORF">ACFP9W_06840</name>
</gene>
<keyword evidence="3 6" id="KW-0658">Purine biosynthesis</keyword>
<dbReference type="EC" id="2.1.2.2" evidence="6"/>
<dbReference type="RefSeq" id="WP_385948904.1">
    <property type="nucleotide sequence ID" value="NZ_JBHSUB010000007.1"/>
</dbReference>
<dbReference type="Gene3D" id="3.40.50.170">
    <property type="entry name" value="Formyl transferase, N-terminal domain"/>
    <property type="match status" value="1"/>
</dbReference>
<evidence type="ECO:0000256" key="1">
    <source>
        <dbReference type="ARBA" id="ARBA00005054"/>
    </source>
</evidence>
<feature type="domain" description="Formyl transferase N-terminal" evidence="7">
    <location>
        <begin position="2"/>
        <end position="182"/>
    </location>
</feature>
<evidence type="ECO:0000256" key="5">
    <source>
        <dbReference type="ARBA" id="ARBA00047664"/>
    </source>
</evidence>
<organism evidence="8 9">
    <name type="scientific">Tatumella terrea</name>
    <dbReference type="NCBI Taxonomy" id="419007"/>
    <lineage>
        <taxon>Bacteria</taxon>
        <taxon>Pseudomonadati</taxon>
        <taxon>Pseudomonadota</taxon>
        <taxon>Gammaproteobacteria</taxon>
        <taxon>Enterobacterales</taxon>
        <taxon>Erwiniaceae</taxon>
        <taxon>Tatumella</taxon>
    </lineage>
</organism>
<name>A0ABW1VYR6_9GAMM</name>
<evidence type="ECO:0000256" key="6">
    <source>
        <dbReference type="HAMAP-Rule" id="MF_01930"/>
    </source>
</evidence>
<comment type="similarity">
    <text evidence="4 6">Belongs to the GART family.</text>
</comment>
<reference evidence="9" key="1">
    <citation type="journal article" date="2019" name="Int. J. Syst. Evol. Microbiol.">
        <title>The Global Catalogue of Microorganisms (GCM) 10K type strain sequencing project: providing services to taxonomists for standard genome sequencing and annotation.</title>
        <authorList>
            <consortium name="The Broad Institute Genomics Platform"/>
            <consortium name="The Broad Institute Genome Sequencing Center for Infectious Disease"/>
            <person name="Wu L."/>
            <person name="Ma J."/>
        </authorList>
    </citation>
    <scope>NUCLEOTIDE SEQUENCE [LARGE SCALE GENOMIC DNA]</scope>
    <source>
        <strain evidence="9">CGMCC 1.18518</strain>
    </source>
</reference>
<dbReference type="InterPro" id="IPR002376">
    <property type="entry name" value="Formyl_transf_N"/>
</dbReference>
<evidence type="ECO:0000256" key="4">
    <source>
        <dbReference type="ARBA" id="ARBA00038440"/>
    </source>
</evidence>
<dbReference type="PANTHER" id="PTHR43369:SF2">
    <property type="entry name" value="PHOSPHORIBOSYLGLYCINAMIDE FORMYLTRANSFERASE"/>
    <property type="match status" value="1"/>
</dbReference>
<feature type="active site" description="Proton donor" evidence="6">
    <location>
        <position position="109"/>
    </location>
</feature>
<feature type="binding site" evidence="6">
    <location>
        <position position="107"/>
    </location>
    <ligand>
        <name>(6R)-10-formyltetrahydrofolate</name>
        <dbReference type="ChEBI" id="CHEBI:195366"/>
    </ligand>
</feature>
<dbReference type="PANTHER" id="PTHR43369">
    <property type="entry name" value="PHOSPHORIBOSYLGLYCINAMIDE FORMYLTRANSFERASE"/>
    <property type="match status" value="1"/>
</dbReference>
<dbReference type="Pfam" id="PF00551">
    <property type="entry name" value="Formyl_trans_N"/>
    <property type="match status" value="1"/>
</dbReference>
<sequence length="216" mass="23839">MKKLVILISGTGSNLQAILHACRSGQLAAEITAVVSNKASAGGLDYAREAGIPALSLDPAAFSDRQQFDRQLMAEIDNFHPDLVVLAGYMRILSPEFVARYTGRMLNIHPSLLPAYPGLHTHRQVLENGDREHGSSVHFVTEELDGGPVILQSRLPVFPGETEQQLQARVKAEEHSLYPQAIRWFLEGRLALRNHQAWLDNIPLPPGGYSPEHAVR</sequence>
<evidence type="ECO:0000313" key="9">
    <source>
        <dbReference type="Proteomes" id="UP001596230"/>
    </source>
</evidence>
<dbReference type="GO" id="GO:0004644">
    <property type="term" value="F:phosphoribosylglycinamide formyltransferase activity"/>
    <property type="evidence" value="ECO:0007669"/>
    <property type="project" value="UniProtKB-EC"/>
</dbReference>
<keyword evidence="9" id="KW-1185">Reference proteome</keyword>
<evidence type="ECO:0000259" key="7">
    <source>
        <dbReference type="Pfam" id="PF00551"/>
    </source>
</evidence>
<comment type="function">
    <text evidence="6">Catalyzes the transfer of a formyl group from 10-formyltetrahydrofolate to 5-phospho-ribosyl-glycinamide (GAR), producing 5-phospho-ribosyl-N-formylglycinamide (FGAR) and tetrahydrofolate.</text>
</comment>
<accession>A0ABW1VYR6</accession>
<dbReference type="SUPFAM" id="SSF53328">
    <property type="entry name" value="Formyltransferase"/>
    <property type="match status" value="1"/>
</dbReference>
<proteinExistence type="inferred from homology"/>
<dbReference type="InterPro" id="IPR036477">
    <property type="entry name" value="Formyl_transf_N_sf"/>
</dbReference>
<feature type="binding site" evidence="6">
    <location>
        <begin position="12"/>
        <end position="14"/>
    </location>
    <ligand>
        <name>N(1)-(5-phospho-beta-D-ribosyl)glycinamide</name>
        <dbReference type="ChEBI" id="CHEBI:143788"/>
    </ligand>
</feature>
<evidence type="ECO:0000256" key="3">
    <source>
        <dbReference type="ARBA" id="ARBA00022755"/>
    </source>
</evidence>
<dbReference type="HAMAP" id="MF_01930">
    <property type="entry name" value="PurN"/>
    <property type="match status" value="1"/>
</dbReference>
<comment type="pathway">
    <text evidence="1 6">Purine metabolism; IMP biosynthesis via de novo pathway; N(2)-formyl-N(1)-(5-phospho-D-ribosyl)glycinamide from N(1)-(5-phospho-D-ribosyl)glycinamide (10-formyl THF route): step 1/1.</text>
</comment>
<comment type="caution">
    <text evidence="8">The sequence shown here is derived from an EMBL/GenBank/DDBJ whole genome shotgun (WGS) entry which is preliminary data.</text>
</comment>
<feature type="binding site" evidence="6">
    <location>
        <position position="65"/>
    </location>
    <ligand>
        <name>(6R)-10-formyltetrahydrofolate</name>
        <dbReference type="ChEBI" id="CHEBI:195366"/>
    </ligand>
</feature>
<comment type="catalytic activity">
    <reaction evidence="5 6">
        <text>N(1)-(5-phospho-beta-D-ribosyl)glycinamide + (6R)-10-formyltetrahydrofolate = N(2)-formyl-N(1)-(5-phospho-beta-D-ribosyl)glycinamide + (6S)-5,6,7,8-tetrahydrofolate + H(+)</text>
        <dbReference type="Rhea" id="RHEA:15053"/>
        <dbReference type="ChEBI" id="CHEBI:15378"/>
        <dbReference type="ChEBI" id="CHEBI:57453"/>
        <dbReference type="ChEBI" id="CHEBI:143788"/>
        <dbReference type="ChEBI" id="CHEBI:147286"/>
        <dbReference type="ChEBI" id="CHEBI:195366"/>
        <dbReference type="EC" id="2.1.2.2"/>
    </reaction>
</comment>